<organism evidence="4 5">
    <name type="scientific">Nonomuraea insulae</name>
    <dbReference type="NCBI Taxonomy" id="1616787"/>
    <lineage>
        <taxon>Bacteria</taxon>
        <taxon>Bacillati</taxon>
        <taxon>Actinomycetota</taxon>
        <taxon>Actinomycetes</taxon>
        <taxon>Streptosporangiales</taxon>
        <taxon>Streptosporangiaceae</taxon>
        <taxon>Nonomuraea</taxon>
    </lineage>
</organism>
<dbReference type="Proteomes" id="UP001596058">
    <property type="component" value="Unassembled WGS sequence"/>
</dbReference>
<dbReference type="SUPFAM" id="SSF46955">
    <property type="entry name" value="Putative DNA-binding domain"/>
    <property type="match status" value="2"/>
</dbReference>
<evidence type="ECO:0000256" key="2">
    <source>
        <dbReference type="SAM" id="Coils"/>
    </source>
</evidence>
<dbReference type="InterPro" id="IPR009061">
    <property type="entry name" value="DNA-bd_dom_put_sf"/>
</dbReference>
<comment type="caution">
    <text evidence="4">The sequence shown here is derived from an EMBL/GenBank/DDBJ whole genome shotgun (WGS) entry which is preliminary data.</text>
</comment>
<keyword evidence="1" id="KW-0238">DNA-binding</keyword>
<keyword evidence="5" id="KW-1185">Reference proteome</keyword>
<protein>
    <submittedName>
        <fullName evidence="4">MerR family transcriptional regulator</fullName>
    </submittedName>
</protein>
<dbReference type="SMART" id="SM00422">
    <property type="entry name" value="HTH_MERR"/>
    <property type="match status" value="2"/>
</dbReference>
<dbReference type="PANTHER" id="PTHR30204">
    <property type="entry name" value="REDOX-CYCLING DRUG-SENSING TRANSCRIPTIONAL ACTIVATOR SOXR"/>
    <property type="match status" value="1"/>
</dbReference>
<dbReference type="RefSeq" id="WP_379517863.1">
    <property type="nucleotide sequence ID" value="NZ_JBHSPA010000036.1"/>
</dbReference>
<evidence type="ECO:0000256" key="1">
    <source>
        <dbReference type="ARBA" id="ARBA00023125"/>
    </source>
</evidence>
<dbReference type="PANTHER" id="PTHR30204:SF97">
    <property type="entry name" value="MERR FAMILY REGULATORY PROTEIN"/>
    <property type="match status" value="1"/>
</dbReference>
<dbReference type="Gene3D" id="1.10.1660.10">
    <property type="match status" value="2"/>
</dbReference>
<keyword evidence="2" id="KW-0175">Coiled coil</keyword>
<feature type="domain" description="HTH merR-type" evidence="3">
    <location>
        <begin position="126"/>
        <end position="195"/>
    </location>
</feature>
<dbReference type="Pfam" id="PF13411">
    <property type="entry name" value="MerR_1"/>
    <property type="match status" value="1"/>
</dbReference>
<evidence type="ECO:0000313" key="5">
    <source>
        <dbReference type="Proteomes" id="UP001596058"/>
    </source>
</evidence>
<name>A0ABW1CTL2_9ACTN</name>
<dbReference type="PROSITE" id="PS50937">
    <property type="entry name" value="HTH_MERR_2"/>
    <property type="match status" value="2"/>
</dbReference>
<dbReference type="Pfam" id="PF00376">
    <property type="entry name" value="MerR"/>
    <property type="match status" value="1"/>
</dbReference>
<feature type="domain" description="HTH merR-type" evidence="3">
    <location>
        <begin position="8"/>
        <end position="53"/>
    </location>
</feature>
<gene>
    <name evidence="4" type="ORF">ACFPZ3_31200</name>
</gene>
<evidence type="ECO:0000259" key="3">
    <source>
        <dbReference type="PROSITE" id="PS50937"/>
    </source>
</evidence>
<proteinExistence type="predicted"/>
<evidence type="ECO:0000313" key="4">
    <source>
        <dbReference type="EMBL" id="MFC5828359.1"/>
    </source>
</evidence>
<feature type="coiled-coil region" evidence="2">
    <location>
        <begin position="89"/>
        <end position="116"/>
    </location>
</feature>
<accession>A0ABW1CTL2</accession>
<dbReference type="InterPro" id="IPR000551">
    <property type="entry name" value="MerR-type_HTH_dom"/>
</dbReference>
<reference evidence="5" key="1">
    <citation type="journal article" date="2019" name="Int. J. Syst. Evol. Microbiol.">
        <title>The Global Catalogue of Microorganisms (GCM) 10K type strain sequencing project: providing services to taxonomists for standard genome sequencing and annotation.</title>
        <authorList>
            <consortium name="The Broad Institute Genomics Platform"/>
            <consortium name="The Broad Institute Genome Sequencing Center for Infectious Disease"/>
            <person name="Wu L."/>
            <person name="Ma J."/>
        </authorList>
    </citation>
    <scope>NUCLEOTIDE SEQUENCE [LARGE SCALE GENOMIC DNA]</scope>
    <source>
        <strain evidence="5">CCUG 53903</strain>
    </source>
</reference>
<dbReference type="EMBL" id="JBHSPA010000036">
    <property type="protein sequence ID" value="MFC5828359.1"/>
    <property type="molecule type" value="Genomic_DNA"/>
</dbReference>
<sequence length="250" mass="26967">MSGLKSGHLRTVDVARRAGYSVQQVRNLERDGVLPAATRTATGYRVYGEIHLRSALAYRALAAGVGPVEAKEIVRGVHRLPLTRVLALLDAAHARLDVERTELRQAKDAAREISSEPIEDVRAADAMSVSELAAALGLRPSTLRHWDAEELVVPDRHPVRGTRRYTPAQVRDARIVHQLRKAGYRIAPLRALMPELRRARRLADVVEALAARDAGIAARSKALLDGAAALSAVLTLAASAPHDPAAAEPA</sequence>
<dbReference type="InterPro" id="IPR047057">
    <property type="entry name" value="MerR_fam"/>
</dbReference>